<dbReference type="SUPFAM" id="SSF56784">
    <property type="entry name" value="HAD-like"/>
    <property type="match status" value="1"/>
</dbReference>
<dbReference type="OrthoDB" id="444127at2759"/>
<accession>A0A6G1J870</accession>
<dbReference type="PANTHER" id="PTHR43316:SF9">
    <property type="entry name" value="ACID DEHALOGENASE, PUTATIVE (AFU_ORTHOLOGUE AFUA_6G14460)-RELATED"/>
    <property type="match status" value="1"/>
</dbReference>
<dbReference type="AlphaFoldDB" id="A0A6G1J870"/>
<gene>
    <name evidence="2" type="ORF">K458DRAFT_416633</name>
</gene>
<dbReference type="Pfam" id="PF13419">
    <property type="entry name" value="HAD_2"/>
    <property type="match status" value="1"/>
</dbReference>
<keyword evidence="1" id="KW-0378">Hydrolase</keyword>
<dbReference type="PANTHER" id="PTHR43316">
    <property type="entry name" value="HYDROLASE, HALOACID DELAHOGENASE-RELATED"/>
    <property type="match status" value="1"/>
</dbReference>
<dbReference type="EMBL" id="MU005577">
    <property type="protein sequence ID" value="KAF2686319.1"/>
    <property type="molecule type" value="Genomic_DNA"/>
</dbReference>
<evidence type="ECO:0000313" key="3">
    <source>
        <dbReference type="Proteomes" id="UP000799291"/>
    </source>
</evidence>
<sequence length="244" mass="27528">MSKLTDFKLLSFDVYGTLIDWERGVIKALQPMLEKSGKTDIDPKHILKVCHVLEASEQSVNPGQIYSELLTLIHPKLCKELGLQEPTEEESRKFGTSVPDWAAFEDTVEALKRLKKVYKMVVLSNVDNTSFAANNASAQGLQGFEWDLVLTAEDIGSYKPSLKNFVYMLKQAKEKFGVEKAKVLQTAQSQFHDHHPAKEMGIKSSWIYRPGAIMGNRDDPVYNWKFDTLAEMADAVEKELAEGK</sequence>
<dbReference type="InterPro" id="IPR023214">
    <property type="entry name" value="HAD_sf"/>
</dbReference>
<protein>
    <submittedName>
        <fullName evidence="2">HAD-like protein</fullName>
    </submittedName>
</protein>
<dbReference type="Gene3D" id="3.40.50.1000">
    <property type="entry name" value="HAD superfamily/HAD-like"/>
    <property type="match status" value="1"/>
</dbReference>
<dbReference type="GO" id="GO:0016787">
    <property type="term" value="F:hydrolase activity"/>
    <property type="evidence" value="ECO:0007669"/>
    <property type="project" value="UniProtKB-KW"/>
</dbReference>
<dbReference type="Gene3D" id="1.10.150.750">
    <property type="match status" value="1"/>
</dbReference>
<name>A0A6G1J870_9PLEO</name>
<dbReference type="InterPro" id="IPR041492">
    <property type="entry name" value="HAD_2"/>
</dbReference>
<reference evidence="2" key="1">
    <citation type="journal article" date="2020" name="Stud. Mycol.">
        <title>101 Dothideomycetes genomes: a test case for predicting lifestyles and emergence of pathogens.</title>
        <authorList>
            <person name="Haridas S."/>
            <person name="Albert R."/>
            <person name="Binder M."/>
            <person name="Bloem J."/>
            <person name="Labutti K."/>
            <person name="Salamov A."/>
            <person name="Andreopoulos B."/>
            <person name="Baker S."/>
            <person name="Barry K."/>
            <person name="Bills G."/>
            <person name="Bluhm B."/>
            <person name="Cannon C."/>
            <person name="Castanera R."/>
            <person name="Culley D."/>
            <person name="Daum C."/>
            <person name="Ezra D."/>
            <person name="Gonzalez J."/>
            <person name="Henrissat B."/>
            <person name="Kuo A."/>
            <person name="Liang C."/>
            <person name="Lipzen A."/>
            <person name="Lutzoni F."/>
            <person name="Magnuson J."/>
            <person name="Mondo S."/>
            <person name="Nolan M."/>
            <person name="Ohm R."/>
            <person name="Pangilinan J."/>
            <person name="Park H.-J."/>
            <person name="Ramirez L."/>
            <person name="Alfaro M."/>
            <person name="Sun H."/>
            <person name="Tritt A."/>
            <person name="Yoshinaga Y."/>
            <person name="Zwiers L.-H."/>
            <person name="Turgeon B."/>
            <person name="Goodwin S."/>
            <person name="Spatafora J."/>
            <person name="Crous P."/>
            <person name="Grigoriev I."/>
        </authorList>
    </citation>
    <scope>NUCLEOTIDE SEQUENCE</scope>
    <source>
        <strain evidence="2">CBS 122367</strain>
    </source>
</reference>
<dbReference type="InterPro" id="IPR036412">
    <property type="entry name" value="HAD-like_sf"/>
</dbReference>
<evidence type="ECO:0000256" key="1">
    <source>
        <dbReference type="ARBA" id="ARBA00022801"/>
    </source>
</evidence>
<organism evidence="2 3">
    <name type="scientific">Lentithecium fluviatile CBS 122367</name>
    <dbReference type="NCBI Taxonomy" id="1168545"/>
    <lineage>
        <taxon>Eukaryota</taxon>
        <taxon>Fungi</taxon>
        <taxon>Dikarya</taxon>
        <taxon>Ascomycota</taxon>
        <taxon>Pezizomycotina</taxon>
        <taxon>Dothideomycetes</taxon>
        <taxon>Pleosporomycetidae</taxon>
        <taxon>Pleosporales</taxon>
        <taxon>Massarineae</taxon>
        <taxon>Lentitheciaceae</taxon>
        <taxon>Lentithecium</taxon>
    </lineage>
</organism>
<keyword evidence="3" id="KW-1185">Reference proteome</keyword>
<proteinExistence type="predicted"/>
<dbReference type="InterPro" id="IPR051540">
    <property type="entry name" value="S-2-haloacid_dehalogenase"/>
</dbReference>
<evidence type="ECO:0000313" key="2">
    <source>
        <dbReference type="EMBL" id="KAF2686319.1"/>
    </source>
</evidence>
<dbReference type="Proteomes" id="UP000799291">
    <property type="component" value="Unassembled WGS sequence"/>
</dbReference>